<organism evidence="2 3">
    <name type="scientific">Cupriavidus necator</name>
    <name type="common">Alcaligenes eutrophus</name>
    <name type="synonym">Ralstonia eutropha</name>
    <dbReference type="NCBI Taxonomy" id="106590"/>
    <lineage>
        <taxon>Bacteria</taxon>
        <taxon>Pseudomonadati</taxon>
        <taxon>Pseudomonadota</taxon>
        <taxon>Betaproteobacteria</taxon>
        <taxon>Burkholderiales</taxon>
        <taxon>Burkholderiaceae</taxon>
        <taxon>Cupriavidus</taxon>
    </lineage>
</organism>
<feature type="domain" description="Cupin type-2" evidence="1">
    <location>
        <begin position="46"/>
        <end position="112"/>
    </location>
</feature>
<accession>A0A367PF50</accession>
<protein>
    <submittedName>
        <fullName evidence="2">Cupin domain-containing protein</fullName>
    </submittedName>
</protein>
<dbReference type="Pfam" id="PF07883">
    <property type="entry name" value="Cupin_2"/>
    <property type="match status" value="1"/>
</dbReference>
<evidence type="ECO:0000259" key="1">
    <source>
        <dbReference type="Pfam" id="PF07883"/>
    </source>
</evidence>
<dbReference type="AlphaFoldDB" id="A0A367PF50"/>
<comment type="caution">
    <text evidence="2">The sequence shown here is derived from an EMBL/GenBank/DDBJ whole genome shotgun (WGS) entry which is preliminary data.</text>
</comment>
<name>A0A367PF50_CUPNE</name>
<dbReference type="PANTHER" id="PTHR43346:SF1">
    <property type="entry name" value="QUERCETIN 2,3-DIOXYGENASE-RELATED"/>
    <property type="match status" value="1"/>
</dbReference>
<evidence type="ECO:0000313" key="3">
    <source>
        <dbReference type="Proteomes" id="UP000253501"/>
    </source>
</evidence>
<dbReference type="Gene3D" id="2.60.120.10">
    <property type="entry name" value="Jelly Rolls"/>
    <property type="match status" value="2"/>
</dbReference>
<reference evidence="2 3" key="1">
    <citation type="submission" date="2018-04" db="EMBL/GenBank/DDBJ databases">
        <title>Cupriavidus necator CR12 genome sequencing and assembly.</title>
        <authorList>
            <person name="Ben Fekih I."/>
            <person name="Mazhar H.S."/>
            <person name="Bello S.K."/>
            <person name="Rensing C."/>
        </authorList>
    </citation>
    <scope>NUCLEOTIDE SEQUENCE [LARGE SCALE GENOMIC DNA]</scope>
    <source>
        <strain evidence="2 3">CR12</strain>
    </source>
</reference>
<dbReference type="SUPFAM" id="SSF51182">
    <property type="entry name" value="RmlC-like cupins"/>
    <property type="match status" value="1"/>
</dbReference>
<dbReference type="InterPro" id="IPR014710">
    <property type="entry name" value="RmlC-like_jellyroll"/>
</dbReference>
<sequence length="253" mass="27243">MTSPFVRRATDVAAYAPANHTGTANQRIIGKETVGARRLEVLLGTISRGHGALPHAHPNLEQASLLLAGEGIGELPGKQRILRAGDWSFNAAGVFHRFEVISDEPVRVMVVYAPPYSENPNAAVTATGPDDPRLQAGAAEVRDVPASTELIELPHYRGALARPVITRQTVDSRFLDIYMVDLAPDGGAEPHRLGETEQVLFMRSGTLHGRIDGERFTAATGEWVYVPDGAELSLESADGTCELIVIRAHDPLS</sequence>
<dbReference type="InterPro" id="IPR011051">
    <property type="entry name" value="RmlC_Cupin_sf"/>
</dbReference>
<dbReference type="InterPro" id="IPR013096">
    <property type="entry name" value="Cupin_2"/>
</dbReference>
<dbReference type="RefSeq" id="WP_114134270.1">
    <property type="nucleotide sequence ID" value="NZ_CP068435.1"/>
</dbReference>
<dbReference type="InterPro" id="IPR052538">
    <property type="entry name" value="Flavonoid_dioxygenase-like"/>
</dbReference>
<dbReference type="EMBL" id="QDHA01000066">
    <property type="protein sequence ID" value="RCJ05715.1"/>
    <property type="molecule type" value="Genomic_DNA"/>
</dbReference>
<proteinExistence type="predicted"/>
<evidence type="ECO:0000313" key="2">
    <source>
        <dbReference type="EMBL" id="RCJ05715.1"/>
    </source>
</evidence>
<dbReference type="Proteomes" id="UP000253501">
    <property type="component" value="Unassembled WGS sequence"/>
</dbReference>
<gene>
    <name evidence="2" type="ORF">DDK22_25120</name>
</gene>
<dbReference type="PANTHER" id="PTHR43346">
    <property type="entry name" value="LIGAND BINDING DOMAIN PROTEIN, PUTATIVE (AFU_ORTHOLOGUE AFUA_6G14370)-RELATED"/>
    <property type="match status" value="1"/>
</dbReference>